<evidence type="ECO:0000256" key="4">
    <source>
        <dbReference type="ARBA" id="ARBA00022801"/>
    </source>
</evidence>
<dbReference type="InterPro" id="IPR029058">
    <property type="entry name" value="AB_hydrolase_fold"/>
</dbReference>
<dbReference type="GO" id="GO:0008239">
    <property type="term" value="F:dipeptidyl-peptidase activity"/>
    <property type="evidence" value="ECO:0007669"/>
    <property type="project" value="TreeGrafter"/>
</dbReference>
<evidence type="ECO:0000256" key="6">
    <source>
        <dbReference type="SAM" id="SignalP"/>
    </source>
</evidence>
<protein>
    <recommendedName>
        <fullName evidence="9">Peptidase S28</fullName>
    </recommendedName>
</protein>
<dbReference type="SUPFAM" id="SSF53474">
    <property type="entry name" value="alpha/beta-Hydrolases"/>
    <property type="match status" value="1"/>
</dbReference>
<keyword evidence="5" id="KW-0325">Glycoprotein</keyword>
<comment type="similarity">
    <text evidence="1">Belongs to the peptidase S28 family.</text>
</comment>
<dbReference type="Gene3D" id="3.40.50.1820">
    <property type="entry name" value="alpha/beta hydrolase"/>
    <property type="match status" value="2"/>
</dbReference>
<evidence type="ECO:0000256" key="1">
    <source>
        <dbReference type="ARBA" id="ARBA00011079"/>
    </source>
</evidence>
<dbReference type="EMBL" id="BABT02000052">
    <property type="protein sequence ID" value="GAA94974.1"/>
    <property type="molecule type" value="Genomic_DNA"/>
</dbReference>
<dbReference type="InterPro" id="IPR008758">
    <property type="entry name" value="Peptidase_S28"/>
</dbReference>
<dbReference type="HOGENOM" id="CLU_023630_0_1_1"/>
<dbReference type="GO" id="GO:0006508">
    <property type="term" value="P:proteolysis"/>
    <property type="evidence" value="ECO:0007669"/>
    <property type="project" value="UniProtKB-KW"/>
</dbReference>
<evidence type="ECO:0000256" key="2">
    <source>
        <dbReference type="ARBA" id="ARBA00022670"/>
    </source>
</evidence>
<evidence type="ECO:0000313" key="7">
    <source>
        <dbReference type="EMBL" id="GAA94974.1"/>
    </source>
</evidence>
<keyword evidence="3 6" id="KW-0732">Signal</keyword>
<comment type="caution">
    <text evidence="7">The sequence shown here is derived from an EMBL/GenBank/DDBJ whole genome shotgun (WGS) entry which is preliminary data.</text>
</comment>
<feature type="chain" id="PRO_5012836210" description="Peptidase S28" evidence="6">
    <location>
        <begin position="16"/>
        <end position="535"/>
    </location>
</feature>
<reference evidence="7 8" key="2">
    <citation type="journal article" date="2012" name="Open Biol.">
        <title>Characteristics of nucleosomes and linker DNA regions on the genome of the basidiomycete Mixia osmundae revealed by mono- and dinucleosome mapping.</title>
        <authorList>
            <person name="Nishida H."/>
            <person name="Kondo S."/>
            <person name="Matsumoto T."/>
            <person name="Suzuki Y."/>
            <person name="Yoshikawa H."/>
            <person name="Taylor T.D."/>
            <person name="Sugiyama J."/>
        </authorList>
    </citation>
    <scope>NUCLEOTIDE SEQUENCE [LARGE SCALE GENOMIC DNA]</scope>
    <source>
        <strain evidence="8">CBS 9802 / IAM 14324 / JCM 22182 / KY 12970</strain>
    </source>
</reference>
<reference evidence="7 8" key="1">
    <citation type="journal article" date="2011" name="J. Gen. Appl. Microbiol.">
        <title>Draft genome sequencing of the enigmatic basidiomycete Mixia osmundae.</title>
        <authorList>
            <person name="Nishida H."/>
            <person name="Nagatsuka Y."/>
            <person name="Sugiyama J."/>
        </authorList>
    </citation>
    <scope>NUCLEOTIDE SEQUENCE [LARGE SCALE GENOMIC DNA]</scope>
    <source>
        <strain evidence="8">CBS 9802 / IAM 14324 / JCM 22182 / KY 12970</strain>
    </source>
</reference>
<feature type="signal peptide" evidence="6">
    <location>
        <begin position="1"/>
        <end position="15"/>
    </location>
</feature>
<name>G7DWL4_MIXOS</name>
<proteinExistence type="inferred from homology"/>
<keyword evidence="8" id="KW-1185">Reference proteome</keyword>
<dbReference type="GO" id="GO:0070008">
    <property type="term" value="F:serine-type exopeptidase activity"/>
    <property type="evidence" value="ECO:0007669"/>
    <property type="project" value="InterPro"/>
</dbReference>
<evidence type="ECO:0008006" key="9">
    <source>
        <dbReference type="Google" id="ProtNLM"/>
    </source>
</evidence>
<accession>G7DWL4</accession>
<organism evidence="7 8">
    <name type="scientific">Mixia osmundae (strain CBS 9802 / IAM 14324 / JCM 22182 / KY 12970)</name>
    <dbReference type="NCBI Taxonomy" id="764103"/>
    <lineage>
        <taxon>Eukaryota</taxon>
        <taxon>Fungi</taxon>
        <taxon>Dikarya</taxon>
        <taxon>Basidiomycota</taxon>
        <taxon>Pucciniomycotina</taxon>
        <taxon>Mixiomycetes</taxon>
        <taxon>Mixiales</taxon>
        <taxon>Mixiaceae</taxon>
        <taxon>Mixia</taxon>
    </lineage>
</organism>
<evidence type="ECO:0000256" key="5">
    <source>
        <dbReference type="ARBA" id="ARBA00023180"/>
    </source>
</evidence>
<dbReference type="MEROPS" id="S28.004"/>
<sequence>MHLLVALQLLTAVTALHHIGAFHPQHHAQRQRPDEDQALLFQTSNDASLDADPIKQAWHTLPLDHFNDSSTTFRARYWFDNQFYVAGGPVYILNGGETSGAGRLPFMRTGILRLMSEATGGSSIILEHRAYGKSLIGPDWKPANLKYLTTAQALADVAHFAQHANLSLPSGSVLSLSSVEHRITIGGSYAGAQSAFLRRLYPDIFFGAIASSAVTHAQVDFWQYMETIRLRGPKQCIQSIVDTVAFVDSMLDLERSDLTRRLQRVFGLENVTVPADFVNVLTTPLNYWQAANWDSTVGLDVFASFCSRLTSTDSAVPDALTSSLLPSYAAHASFNALGAYAAWIREYVTAVCPEGADQDACFGTYDDRAYQKDGPWRAWLWQVCTEWGYHIAAAPLNVTSLLSRRITLAYVSKSCQQSFGRDVPMWPNISRVNAYGDYGLSYDRLAFIDGQFDAWVEATPHASVAPPRNDTDEQPFWLIPRGGHHYDENGLLNRSAEPSQIKSVHARELAFIKKWLAEDGGIYEAASALRNSGGT</sequence>
<dbReference type="PANTHER" id="PTHR11010:SF117">
    <property type="entry name" value="SERINE PROTEASE 16"/>
    <property type="match status" value="1"/>
</dbReference>
<dbReference type="AlphaFoldDB" id="G7DWL4"/>
<keyword evidence="4" id="KW-0378">Hydrolase</keyword>
<keyword evidence="2" id="KW-0645">Protease</keyword>
<dbReference type="Pfam" id="PF05577">
    <property type="entry name" value="Peptidase_S28"/>
    <property type="match status" value="1"/>
</dbReference>
<dbReference type="InParanoid" id="G7DWL4"/>
<dbReference type="Proteomes" id="UP000009131">
    <property type="component" value="Unassembled WGS sequence"/>
</dbReference>
<evidence type="ECO:0000313" key="8">
    <source>
        <dbReference type="Proteomes" id="UP000009131"/>
    </source>
</evidence>
<evidence type="ECO:0000256" key="3">
    <source>
        <dbReference type="ARBA" id="ARBA00022729"/>
    </source>
</evidence>
<gene>
    <name evidence="7" type="primary">Mo01629</name>
    <name evidence="7" type="ORF">E5Q_01629</name>
</gene>
<dbReference type="PANTHER" id="PTHR11010">
    <property type="entry name" value="PROTEASE S28 PRO-X CARBOXYPEPTIDASE-RELATED"/>
    <property type="match status" value="1"/>
</dbReference>
<dbReference type="OrthoDB" id="2130629at2759"/>
<dbReference type="eggNOG" id="KOG2182">
    <property type="taxonomic scope" value="Eukaryota"/>
</dbReference>